<dbReference type="EMBL" id="CP013232">
    <property type="protein sequence ID" value="AMO97791.1"/>
    <property type="molecule type" value="Genomic_DNA"/>
</dbReference>
<sequence>MLSADYQRPAKLYRYSERQWLERSLTLGEFRLRPPAESLQISNLHHSHGAAKRATPQLLTLSMSSSDDAGLFSAFAPSDCCLVIHDTEHFGELIHRAAQRLLPNWAGIDAAVSYGQPSPLGSAFSKGKRDASQHEWLFAWRPAQATITLRPIVIQIGSIEAIAELRDRK</sequence>
<gene>
    <name evidence="1" type="ORF">CFter6_5223</name>
</gene>
<dbReference type="RefSeq" id="WP_061542019.1">
    <property type="nucleotide sequence ID" value="NZ_CP013232.1"/>
</dbReference>
<protein>
    <submittedName>
        <fullName evidence="1">Uncharacterized protein</fullName>
    </submittedName>
</protein>
<name>A0A127PK54_9BURK</name>
<evidence type="ECO:0000313" key="1">
    <source>
        <dbReference type="EMBL" id="AMO97791.1"/>
    </source>
</evidence>
<dbReference type="Proteomes" id="UP000072421">
    <property type="component" value="Chromosome"/>
</dbReference>
<dbReference type="OrthoDB" id="8773261at2"/>
<proteinExistence type="predicted"/>
<dbReference type="AlphaFoldDB" id="A0A127PK54"/>
<dbReference type="PATRIC" id="fig|158899.10.peg.5144"/>
<evidence type="ECO:0000313" key="2">
    <source>
        <dbReference type="Proteomes" id="UP000072421"/>
    </source>
</evidence>
<reference evidence="1 2" key="1">
    <citation type="submission" date="2015-11" db="EMBL/GenBank/DDBJ databases">
        <title>Exploring the genomic traits of fungus-feeding bacterial genus Collimonas.</title>
        <authorList>
            <person name="Song C."/>
            <person name="Schmidt R."/>
            <person name="de Jager V."/>
            <person name="Krzyzanowska D."/>
            <person name="Jongedijk E."/>
            <person name="Cankar K."/>
            <person name="Beekwilder J."/>
            <person name="van Veen A."/>
            <person name="de Boer W."/>
            <person name="van Veen J.A."/>
            <person name="Garbeva P."/>
        </authorList>
    </citation>
    <scope>NUCLEOTIDE SEQUENCE [LARGE SCALE GENOMIC DNA]</scope>
    <source>
        <strain evidence="1 2">Ter6</strain>
    </source>
</reference>
<organism evidence="1">
    <name type="scientific">Collimonas fungivorans</name>
    <dbReference type="NCBI Taxonomy" id="158899"/>
    <lineage>
        <taxon>Bacteria</taxon>
        <taxon>Pseudomonadati</taxon>
        <taxon>Pseudomonadota</taxon>
        <taxon>Betaproteobacteria</taxon>
        <taxon>Burkholderiales</taxon>
        <taxon>Oxalobacteraceae</taxon>
        <taxon>Collimonas</taxon>
    </lineage>
</organism>
<accession>A0A127PK54</accession>